<dbReference type="InterPro" id="IPR023772">
    <property type="entry name" value="DNA-bd_HTH_TetR-type_CS"/>
</dbReference>
<dbReference type="InterPro" id="IPR001647">
    <property type="entry name" value="HTH_TetR"/>
</dbReference>
<dbReference type="PANTHER" id="PTHR30055">
    <property type="entry name" value="HTH-TYPE TRANSCRIPTIONAL REGULATOR RUTR"/>
    <property type="match status" value="1"/>
</dbReference>
<dbReference type="Gene3D" id="1.10.10.60">
    <property type="entry name" value="Homeodomain-like"/>
    <property type="match status" value="1"/>
</dbReference>
<reference evidence="8 9" key="1">
    <citation type="submission" date="2020-07" db="EMBL/GenBank/DDBJ databases">
        <title>Halophilic bacteria isolated from french cheeses.</title>
        <authorList>
            <person name="Kothe C.I."/>
            <person name="Farah-Kraiem B."/>
            <person name="Renault P."/>
            <person name="Dridi B."/>
        </authorList>
    </citation>
    <scope>NUCLEOTIDE SEQUENCE [LARGE SCALE GENOMIC DNA]</scope>
    <source>
        <strain evidence="8 9">FME16</strain>
    </source>
</reference>
<dbReference type="SUPFAM" id="SSF46689">
    <property type="entry name" value="Homeodomain-like"/>
    <property type="match status" value="1"/>
</dbReference>
<comment type="function">
    <text evidence="1">TetR is the repressor of the tetracycline resistance element; its N-terminal region forms a helix-turn-helix structure and binds DNA. Binding of tetracycline to TetR reduces the repressor affinity for the tetracycline resistance gene (tetA) promoter operator sites.</text>
</comment>
<name>A0ABR9F7M1_9GAMM</name>
<evidence type="ECO:0000256" key="1">
    <source>
        <dbReference type="ARBA" id="ARBA00002856"/>
    </source>
</evidence>
<feature type="DNA-binding region" description="H-T-H motif" evidence="6">
    <location>
        <begin position="30"/>
        <end position="49"/>
    </location>
</feature>
<organism evidence="8 9">
    <name type="scientific">Halomonas citrativorans</name>
    <dbReference type="NCBI Taxonomy" id="2742612"/>
    <lineage>
        <taxon>Bacteria</taxon>
        <taxon>Pseudomonadati</taxon>
        <taxon>Pseudomonadota</taxon>
        <taxon>Gammaproteobacteria</taxon>
        <taxon>Oceanospirillales</taxon>
        <taxon>Halomonadaceae</taxon>
        <taxon>Halomonas</taxon>
    </lineage>
</organism>
<dbReference type="RefSeq" id="WP_192526595.1">
    <property type="nucleotide sequence ID" value="NZ_RRZC01000002.1"/>
</dbReference>
<evidence type="ECO:0000313" key="9">
    <source>
        <dbReference type="Proteomes" id="UP000754821"/>
    </source>
</evidence>
<dbReference type="PROSITE" id="PS50977">
    <property type="entry name" value="HTH_TETR_2"/>
    <property type="match status" value="1"/>
</dbReference>
<dbReference type="InterPro" id="IPR009057">
    <property type="entry name" value="Homeodomain-like_sf"/>
</dbReference>
<keyword evidence="5" id="KW-0804">Transcription</keyword>
<evidence type="ECO:0000256" key="5">
    <source>
        <dbReference type="ARBA" id="ARBA00023163"/>
    </source>
</evidence>
<keyword evidence="3" id="KW-0805">Transcription regulation</keyword>
<dbReference type="PROSITE" id="PS01081">
    <property type="entry name" value="HTH_TETR_1"/>
    <property type="match status" value="1"/>
</dbReference>
<evidence type="ECO:0000259" key="7">
    <source>
        <dbReference type="PROSITE" id="PS50977"/>
    </source>
</evidence>
<dbReference type="SUPFAM" id="SSF48498">
    <property type="entry name" value="Tetracyclin repressor-like, C-terminal domain"/>
    <property type="match status" value="1"/>
</dbReference>
<gene>
    <name evidence="8" type="ORF">EI163_02780</name>
</gene>
<evidence type="ECO:0000256" key="3">
    <source>
        <dbReference type="ARBA" id="ARBA00023015"/>
    </source>
</evidence>
<protein>
    <submittedName>
        <fullName evidence="8">TetR/AcrR family transcriptional regulator C-terminal domain-containing protein</fullName>
    </submittedName>
</protein>
<proteinExistence type="predicted"/>
<evidence type="ECO:0000256" key="4">
    <source>
        <dbReference type="ARBA" id="ARBA00023125"/>
    </source>
</evidence>
<comment type="caution">
    <text evidence="8">The sequence shown here is derived from an EMBL/GenBank/DDBJ whole genome shotgun (WGS) entry which is preliminary data.</text>
</comment>
<dbReference type="InterPro" id="IPR036271">
    <property type="entry name" value="Tet_transcr_reg_TetR-rel_C_sf"/>
</dbReference>
<dbReference type="InterPro" id="IPR004111">
    <property type="entry name" value="Repressor_TetR_C"/>
</dbReference>
<dbReference type="InterPro" id="IPR003012">
    <property type="entry name" value="Tet_transcr_reg_TetR"/>
</dbReference>
<sequence length="218" mass="24313">MATKAPRIERSRVIETALSLLDRYGIEGLTMRKLAQALQIQAPSLYWHFENKQSLIDGMADALVDAVAKDLPEAQPWEDRVRQVAVELRLALLRHRDGARVFAGTYVVTDNVLRTGEAMISAFIQAGANAELAATSSFTVTYYVLGLVMEEQALGPESNLDLAARKQTFLDSAREKYPHSWAAREAIFSEDFDNRFATGLDLLIAGIKQRITSPHHRL</sequence>
<dbReference type="EMBL" id="RRZC01000002">
    <property type="protein sequence ID" value="MBE0402490.1"/>
    <property type="molecule type" value="Genomic_DNA"/>
</dbReference>
<accession>A0ABR9F7M1</accession>
<keyword evidence="2" id="KW-0678">Repressor</keyword>
<dbReference type="PRINTS" id="PR00455">
    <property type="entry name" value="HTHTETR"/>
</dbReference>
<dbReference type="PANTHER" id="PTHR30055:SF151">
    <property type="entry name" value="TRANSCRIPTIONAL REGULATORY PROTEIN"/>
    <property type="match status" value="1"/>
</dbReference>
<feature type="domain" description="HTH tetR-type" evidence="7">
    <location>
        <begin position="7"/>
        <end position="67"/>
    </location>
</feature>
<evidence type="ECO:0000256" key="6">
    <source>
        <dbReference type="PROSITE-ProRule" id="PRU00335"/>
    </source>
</evidence>
<dbReference type="PRINTS" id="PR00400">
    <property type="entry name" value="TETREPRESSOR"/>
</dbReference>
<dbReference type="Gene3D" id="1.10.357.10">
    <property type="entry name" value="Tetracycline Repressor, domain 2"/>
    <property type="match status" value="1"/>
</dbReference>
<keyword evidence="9" id="KW-1185">Reference proteome</keyword>
<dbReference type="Proteomes" id="UP000754821">
    <property type="component" value="Unassembled WGS sequence"/>
</dbReference>
<keyword evidence="4 6" id="KW-0238">DNA-binding</keyword>
<evidence type="ECO:0000256" key="2">
    <source>
        <dbReference type="ARBA" id="ARBA00022491"/>
    </source>
</evidence>
<evidence type="ECO:0000313" key="8">
    <source>
        <dbReference type="EMBL" id="MBE0402490.1"/>
    </source>
</evidence>
<dbReference type="InterPro" id="IPR050109">
    <property type="entry name" value="HTH-type_TetR-like_transc_reg"/>
</dbReference>
<dbReference type="Pfam" id="PF00440">
    <property type="entry name" value="TetR_N"/>
    <property type="match status" value="1"/>
</dbReference>
<dbReference type="Pfam" id="PF02909">
    <property type="entry name" value="TetR_C_1"/>
    <property type="match status" value="1"/>
</dbReference>